<keyword evidence="10" id="KW-0732">Signal</keyword>
<gene>
    <name evidence="13" type="ORF">A3196_03270</name>
</gene>
<dbReference type="InterPro" id="IPR039426">
    <property type="entry name" value="TonB-dep_rcpt-like"/>
</dbReference>
<evidence type="ECO:0000256" key="8">
    <source>
        <dbReference type="PROSITE-ProRule" id="PRU01360"/>
    </source>
</evidence>
<name>A0A1E2UMP8_9GAMM</name>
<evidence type="ECO:0000256" key="4">
    <source>
        <dbReference type="ARBA" id="ARBA00022692"/>
    </source>
</evidence>
<dbReference type="Gene3D" id="2.40.170.20">
    <property type="entry name" value="TonB-dependent receptor, beta-barrel domain"/>
    <property type="match status" value="1"/>
</dbReference>
<keyword evidence="6 8" id="KW-0472">Membrane</keyword>
<evidence type="ECO:0000256" key="10">
    <source>
        <dbReference type="SAM" id="SignalP"/>
    </source>
</evidence>
<dbReference type="InterPro" id="IPR036942">
    <property type="entry name" value="Beta-barrel_TonB_sf"/>
</dbReference>
<dbReference type="InterPro" id="IPR000531">
    <property type="entry name" value="Beta-barrel_TonB"/>
</dbReference>
<evidence type="ECO:0000259" key="12">
    <source>
        <dbReference type="Pfam" id="PF07715"/>
    </source>
</evidence>
<keyword evidence="7 8" id="KW-0998">Cell outer membrane</keyword>
<dbReference type="CDD" id="cd01347">
    <property type="entry name" value="ligand_gated_channel"/>
    <property type="match status" value="1"/>
</dbReference>
<dbReference type="InterPro" id="IPR037066">
    <property type="entry name" value="Plug_dom_sf"/>
</dbReference>
<dbReference type="PANTHER" id="PTHR30069:SF27">
    <property type="entry name" value="BLL4766 PROTEIN"/>
    <property type="match status" value="1"/>
</dbReference>
<evidence type="ECO:0008006" key="15">
    <source>
        <dbReference type="Google" id="ProtNLM"/>
    </source>
</evidence>
<accession>A0A1E2UMP8</accession>
<proteinExistence type="inferred from homology"/>
<protein>
    <recommendedName>
        <fullName evidence="15">TonB-dependent receptor</fullName>
    </recommendedName>
</protein>
<keyword evidence="4 8" id="KW-0812">Transmembrane</keyword>
<dbReference type="InterPro" id="IPR012910">
    <property type="entry name" value="Plug_dom"/>
</dbReference>
<evidence type="ECO:0000256" key="6">
    <source>
        <dbReference type="ARBA" id="ARBA00023136"/>
    </source>
</evidence>
<dbReference type="STRING" id="1818881.A3196_03270"/>
<sequence length="653" mass="72639">MNQQSHSWWVAPLLLTSLYSSSSQADTELTPLMVSATRSEQVNPLIPASIRLIDRQQIERSAASNLLQLLNGQSGIQISSLVGDGSQAVVDMRGFGPTAGANTLILIDGRRLNNSGDRANPDLNSIDLKRVERIEILQGSAGTLFGNQAVGGMINIITRVPEKLSGQVSAAIGSDHHTNLHAGIGDRLDNGLSYNLSAQQKKSDNYREQNEAERTDLNLRADYRHRLGKLFFEQQWIDDEQENPGSLFAEELAADRRQSADVYAGDYTNSESKVSRLGVTQDLNAHWSLEGELTYRKNEREFQNSFRNFPGSPATQDRTVKSFNPRLIGNLSLPTGDALITAGADLERTDYTLHTSFGPQILDQSIDAIYLQLLAPVNEETRFTLGYRHARIDNLIETASGSDRLDDRIDAASAGLNYTPSKQLRLFLRADENYRFATVDEHTNVVFGQPVGIDNQTGRSYESGIEWQQAQLTSRLLVYRLDLEQEISYDASGFVNTNLEETRRRGASLEAQWQVSEQLSLDGSLTYSDPEITDGPFKGNRIPMVASRSAKLAGHWQFTTAWNLFLEGVFNSERVVSGDFNNTLETLPGYGVLNTGAHFRTAPWHASLRIDNLLDKHYSNSAAAGFDSTFTQRVGYFPAPERNFWLTVNYSIE</sequence>
<feature type="signal peptide" evidence="10">
    <location>
        <begin position="1"/>
        <end position="25"/>
    </location>
</feature>
<evidence type="ECO:0000256" key="9">
    <source>
        <dbReference type="RuleBase" id="RU003357"/>
    </source>
</evidence>
<dbReference type="RefSeq" id="WP_069024132.1">
    <property type="nucleotide sequence ID" value="NZ_LVJZ01000003.1"/>
</dbReference>
<dbReference type="Gene3D" id="2.170.130.10">
    <property type="entry name" value="TonB-dependent receptor, plug domain"/>
    <property type="match status" value="1"/>
</dbReference>
<keyword evidence="5 9" id="KW-0798">TonB box</keyword>
<keyword evidence="2 8" id="KW-0813">Transport</keyword>
<dbReference type="PROSITE" id="PS52016">
    <property type="entry name" value="TONB_DEPENDENT_REC_3"/>
    <property type="match status" value="1"/>
</dbReference>
<feature type="domain" description="TonB-dependent receptor plug" evidence="12">
    <location>
        <begin position="46"/>
        <end position="152"/>
    </location>
</feature>
<dbReference type="GO" id="GO:0015344">
    <property type="term" value="F:siderophore uptake transmembrane transporter activity"/>
    <property type="evidence" value="ECO:0007669"/>
    <property type="project" value="TreeGrafter"/>
</dbReference>
<evidence type="ECO:0000256" key="3">
    <source>
        <dbReference type="ARBA" id="ARBA00022452"/>
    </source>
</evidence>
<keyword evidence="3 8" id="KW-1134">Transmembrane beta strand</keyword>
<organism evidence="13 14">
    <name type="scientific">Candidatus Thiodiazotropha endoloripes</name>
    <dbReference type="NCBI Taxonomy" id="1818881"/>
    <lineage>
        <taxon>Bacteria</taxon>
        <taxon>Pseudomonadati</taxon>
        <taxon>Pseudomonadota</taxon>
        <taxon>Gammaproteobacteria</taxon>
        <taxon>Chromatiales</taxon>
        <taxon>Sedimenticolaceae</taxon>
        <taxon>Candidatus Thiodiazotropha</taxon>
    </lineage>
</organism>
<evidence type="ECO:0000256" key="2">
    <source>
        <dbReference type="ARBA" id="ARBA00022448"/>
    </source>
</evidence>
<comment type="caution">
    <text evidence="13">The sequence shown here is derived from an EMBL/GenBank/DDBJ whole genome shotgun (WGS) entry which is preliminary data.</text>
</comment>
<keyword evidence="14" id="KW-1185">Reference proteome</keyword>
<evidence type="ECO:0000259" key="11">
    <source>
        <dbReference type="Pfam" id="PF00593"/>
    </source>
</evidence>
<dbReference type="Proteomes" id="UP000094849">
    <property type="component" value="Unassembled WGS sequence"/>
</dbReference>
<feature type="chain" id="PRO_5009118993" description="TonB-dependent receptor" evidence="10">
    <location>
        <begin position="26"/>
        <end position="653"/>
    </location>
</feature>
<dbReference type="AlphaFoldDB" id="A0A1E2UMP8"/>
<comment type="subcellular location">
    <subcellularLocation>
        <location evidence="1 8">Cell outer membrane</location>
        <topology evidence="1 8">Multi-pass membrane protein</topology>
    </subcellularLocation>
</comment>
<dbReference type="PANTHER" id="PTHR30069">
    <property type="entry name" value="TONB-DEPENDENT OUTER MEMBRANE RECEPTOR"/>
    <property type="match status" value="1"/>
</dbReference>
<dbReference type="GO" id="GO:0044718">
    <property type="term" value="P:siderophore transmembrane transport"/>
    <property type="evidence" value="ECO:0007669"/>
    <property type="project" value="TreeGrafter"/>
</dbReference>
<dbReference type="SUPFAM" id="SSF56935">
    <property type="entry name" value="Porins"/>
    <property type="match status" value="1"/>
</dbReference>
<dbReference type="Pfam" id="PF07715">
    <property type="entry name" value="Plug"/>
    <property type="match status" value="1"/>
</dbReference>
<feature type="domain" description="TonB-dependent receptor-like beta-barrel" evidence="11">
    <location>
        <begin position="223"/>
        <end position="613"/>
    </location>
</feature>
<reference evidence="13 14" key="1">
    <citation type="submission" date="2016-03" db="EMBL/GenBank/DDBJ databases">
        <title>Chemosynthetic sulphur-oxidizing symbionts of marine invertebrate animals are capable of nitrogen fixation.</title>
        <authorList>
            <person name="Petersen J.M."/>
            <person name="Kemper A."/>
            <person name="Gruber-Vodicka H."/>
            <person name="Cardini U."/>
            <person name="Geest Mvander."/>
            <person name="Kleiner M."/>
            <person name="Bulgheresi S."/>
            <person name="Fussmann M."/>
            <person name="Herbold C."/>
            <person name="Seah B.K.B."/>
            <person name="Antony C.Paul."/>
            <person name="Liu D."/>
            <person name="Belitz A."/>
            <person name="Weber M."/>
        </authorList>
    </citation>
    <scope>NUCLEOTIDE SEQUENCE [LARGE SCALE GENOMIC DNA]</scope>
    <source>
        <strain evidence="13">G_D</strain>
    </source>
</reference>
<evidence type="ECO:0000256" key="7">
    <source>
        <dbReference type="ARBA" id="ARBA00023237"/>
    </source>
</evidence>
<evidence type="ECO:0000313" key="13">
    <source>
        <dbReference type="EMBL" id="ODB95862.1"/>
    </source>
</evidence>
<dbReference type="GO" id="GO:0009279">
    <property type="term" value="C:cell outer membrane"/>
    <property type="evidence" value="ECO:0007669"/>
    <property type="project" value="UniProtKB-SubCell"/>
</dbReference>
<evidence type="ECO:0000256" key="1">
    <source>
        <dbReference type="ARBA" id="ARBA00004571"/>
    </source>
</evidence>
<comment type="similarity">
    <text evidence="8 9">Belongs to the TonB-dependent receptor family.</text>
</comment>
<evidence type="ECO:0000313" key="14">
    <source>
        <dbReference type="Proteomes" id="UP000094849"/>
    </source>
</evidence>
<dbReference type="Pfam" id="PF00593">
    <property type="entry name" value="TonB_dep_Rec_b-barrel"/>
    <property type="match status" value="1"/>
</dbReference>
<evidence type="ECO:0000256" key="5">
    <source>
        <dbReference type="ARBA" id="ARBA00023077"/>
    </source>
</evidence>
<dbReference type="EMBL" id="LVJZ01000003">
    <property type="protein sequence ID" value="ODB95862.1"/>
    <property type="molecule type" value="Genomic_DNA"/>
</dbReference>